<evidence type="ECO:0000256" key="15">
    <source>
        <dbReference type="PIRSR" id="PIRSR634016-3"/>
    </source>
</evidence>
<evidence type="ECO:0000256" key="10">
    <source>
        <dbReference type="ARBA" id="ARBA00022989"/>
    </source>
</evidence>
<dbReference type="InterPro" id="IPR027268">
    <property type="entry name" value="Peptidase_M4/M1_CTD_sf"/>
</dbReference>
<keyword evidence="7 17" id="KW-0378">Hydrolase</keyword>
<dbReference type="InterPro" id="IPR034016">
    <property type="entry name" value="M1_APN-typ"/>
</dbReference>
<evidence type="ECO:0000256" key="3">
    <source>
        <dbReference type="ARBA" id="ARBA00022438"/>
    </source>
</evidence>
<dbReference type="PRINTS" id="PR00756">
    <property type="entry name" value="ALADIPTASE"/>
</dbReference>
<dbReference type="SUPFAM" id="SSF63737">
    <property type="entry name" value="Leukotriene A4 hydrolase N-terminal domain"/>
    <property type="match status" value="1"/>
</dbReference>
<dbReference type="AlphaFoldDB" id="A0A6P7I6R4"/>
<evidence type="ECO:0000256" key="16">
    <source>
        <dbReference type="PIRSR" id="PIRSR634016-4"/>
    </source>
</evidence>
<dbReference type="GO" id="GO:0043171">
    <property type="term" value="P:peptide catabolic process"/>
    <property type="evidence" value="ECO:0007669"/>
    <property type="project" value="TreeGrafter"/>
</dbReference>
<feature type="active site" description="Proton acceptor" evidence="14">
    <location>
        <position position="382"/>
    </location>
</feature>
<dbReference type="GO" id="GO:0042277">
    <property type="term" value="F:peptide binding"/>
    <property type="evidence" value="ECO:0007669"/>
    <property type="project" value="TreeGrafter"/>
</dbReference>
<feature type="domain" description="ERAP1-like C-terminal" evidence="19">
    <location>
        <begin position="605"/>
        <end position="919"/>
    </location>
</feature>
<dbReference type="GO" id="GO:0008270">
    <property type="term" value="F:zinc ion binding"/>
    <property type="evidence" value="ECO:0007669"/>
    <property type="project" value="UniProtKB-UniRule"/>
</dbReference>
<dbReference type="SUPFAM" id="SSF55486">
    <property type="entry name" value="Metalloproteases ('zincins'), catalytic domain"/>
    <property type="match status" value="1"/>
</dbReference>
<comment type="similarity">
    <text evidence="2 17">Belongs to the peptidase M1 family.</text>
</comment>
<feature type="domain" description="Aminopeptidase N-like N-terminal" evidence="20">
    <location>
        <begin position="67"/>
        <end position="273"/>
    </location>
</feature>
<proteinExistence type="inferred from homology"/>
<dbReference type="GO" id="GO:0005886">
    <property type="term" value="C:plasma membrane"/>
    <property type="evidence" value="ECO:0007669"/>
    <property type="project" value="TreeGrafter"/>
</dbReference>
<accession>A0A6P7I6R4</accession>
<sequence length="947" mass="108513">MPFQTGMSKVFAGIFVALTVSIIGGTIAMVILYKMDLSEANPTPRPTFPPTTTELPPVMRLPKSLVPESYTIFFQPHLYTRIIEEVNVTSPNQTFLFTGNSTVHFHCVQNTFSIYLHSRDLTVSDPLVRNEDTNERIRSIVKHHGDETDFLEVQLDDVLEAGGNYSLFLAFRGEISDYLEGLFLSTYVEGNPEYEDDPNAERCLAATNLQPTDARRLFPCFDEPEMKAVFYVTIIHRRDTTALGNAAVQESVIIDDEWKRTRFHVTPRMSTYLLAFTVSEFTSVESSYERVKIKTYARPEAIAAGHAQYASSITGKILSFYEKIFEINYEQSKLDQIALPDLNPSAMENWGLVTYQQGDLLYQEGVSSLLHKEEIAKLIAHELAHQWFGNLVTMKWWNEVWLNEGFATYMSDFAVNAVEPAFNIKDLFVMDNLHIAFEEDALASSHPLSPPAEDVQTTAEITGMFDAISYSKGAIVLRMLADVVGETVFNKGIKMYLKAFKGENTDHNNLWDFIQKAEDENRETKNIAELMHPWTNQMGYPVITINTTTGEIYQKQFLFNHSVESSLSWKIPINYMSNVSASARVWLYATGPVKYEEFISNKGEWILANINCTGYYRVNYNQENWQRLLTQLETNQHRIPLMNRGQLVDDAFNLARAKLLDVTLALNSTRFLSKEKEYLPWESAIRNLKYFVLMFDRTEVNGPMQAYLRKQVKGLYNYFRNYTDNSTVPEDHSSQHNQINAIQVACSNGLPECIEMAQKQFADWMNSNNTNNIHPNLRSTIYCQAVAAGGKKEWEFAWNKYLSSRDTSEKDQLRHALSCTRKIWLLNRYLEYTLDPEKIRLMDVASTIFSIGRNVAGQALAWNFIRAHWEYVSQGGGSLLIAGVSSRFSTQFELEELERFQADYDLGAAYRTVSLAIEQTCVNIQWVRENRDTVLQWFEGETATVEW</sequence>
<evidence type="ECO:0000256" key="9">
    <source>
        <dbReference type="ARBA" id="ARBA00022968"/>
    </source>
</evidence>
<evidence type="ECO:0000259" key="19">
    <source>
        <dbReference type="Pfam" id="PF11838"/>
    </source>
</evidence>
<keyword evidence="3 17" id="KW-0031">Aminopeptidase</keyword>
<evidence type="ECO:0000256" key="2">
    <source>
        <dbReference type="ARBA" id="ARBA00010136"/>
    </source>
</evidence>
<evidence type="ECO:0000259" key="18">
    <source>
        <dbReference type="Pfam" id="PF01433"/>
    </source>
</evidence>
<dbReference type="Gene3D" id="2.60.40.1910">
    <property type="match status" value="1"/>
</dbReference>
<dbReference type="Pfam" id="PF11838">
    <property type="entry name" value="ERAP1_C"/>
    <property type="match status" value="1"/>
</dbReference>
<feature type="binding site" evidence="15">
    <location>
        <position position="381"/>
    </location>
    <ligand>
        <name>Zn(2+)</name>
        <dbReference type="ChEBI" id="CHEBI:29105"/>
        <note>catalytic</note>
    </ligand>
</feature>
<keyword evidence="4 17" id="KW-0645">Protease</keyword>
<evidence type="ECO:0000313" key="21">
    <source>
        <dbReference type="Proteomes" id="UP000515145"/>
    </source>
</evidence>
<dbReference type="GeneID" id="114437350"/>
<protein>
    <recommendedName>
        <fullName evidence="17">Aminopeptidase</fullName>
        <ecNumber evidence="17">3.4.11.-</ecNumber>
    </recommendedName>
</protein>
<dbReference type="FunFam" id="1.10.390.10:FF:000016">
    <property type="entry name" value="Glutamyl aminopeptidase"/>
    <property type="match status" value="1"/>
</dbReference>
<evidence type="ECO:0000256" key="8">
    <source>
        <dbReference type="ARBA" id="ARBA00022833"/>
    </source>
</evidence>
<evidence type="ECO:0000256" key="4">
    <source>
        <dbReference type="ARBA" id="ARBA00022670"/>
    </source>
</evidence>
<dbReference type="Gene3D" id="1.25.50.20">
    <property type="match status" value="1"/>
</dbReference>
<feature type="domain" description="Peptidase M1 membrane alanine aminopeptidase" evidence="18">
    <location>
        <begin position="309"/>
        <end position="534"/>
    </location>
</feature>
<dbReference type="PANTHER" id="PTHR11533">
    <property type="entry name" value="PROTEASE M1 ZINC METALLOPROTEASE"/>
    <property type="match status" value="1"/>
</dbReference>
<dbReference type="PANTHER" id="PTHR11533:SF259">
    <property type="entry name" value="AMINOPEPTIDASE"/>
    <property type="match status" value="1"/>
</dbReference>
<dbReference type="CTD" id="558452"/>
<evidence type="ECO:0000256" key="13">
    <source>
        <dbReference type="ARBA" id="ARBA00023180"/>
    </source>
</evidence>
<evidence type="ECO:0000256" key="1">
    <source>
        <dbReference type="ARBA" id="ARBA00004606"/>
    </source>
</evidence>
<gene>
    <name evidence="22" type="primary">anpeplb</name>
</gene>
<keyword evidence="6 15" id="KW-0479">Metal-binding</keyword>
<dbReference type="GO" id="GO:0070006">
    <property type="term" value="F:metalloaminopeptidase activity"/>
    <property type="evidence" value="ECO:0007669"/>
    <property type="project" value="TreeGrafter"/>
</dbReference>
<dbReference type="GO" id="GO:0005615">
    <property type="term" value="C:extracellular space"/>
    <property type="evidence" value="ECO:0007669"/>
    <property type="project" value="TreeGrafter"/>
</dbReference>
<comment type="cofactor">
    <cofactor evidence="15 17">
        <name>Zn(2+)</name>
        <dbReference type="ChEBI" id="CHEBI:29105"/>
    </cofactor>
    <text evidence="15 17">Binds 1 zinc ion per subunit.</text>
</comment>
<evidence type="ECO:0000256" key="12">
    <source>
        <dbReference type="ARBA" id="ARBA00023136"/>
    </source>
</evidence>
<dbReference type="RefSeq" id="XP_028263795.1">
    <property type="nucleotide sequence ID" value="XM_028407994.1"/>
</dbReference>
<dbReference type="GO" id="GO:0006508">
    <property type="term" value="P:proteolysis"/>
    <property type="evidence" value="ECO:0007669"/>
    <property type="project" value="UniProtKB-KW"/>
</dbReference>
<dbReference type="FunFam" id="1.25.50.20:FF:000012">
    <property type="entry name" value="Aminopeptidase N"/>
    <property type="match status" value="1"/>
</dbReference>
<dbReference type="EC" id="3.4.11.-" evidence="17"/>
<keyword evidence="5 17" id="KW-0812">Transmembrane</keyword>
<dbReference type="InterPro" id="IPR024571">
    <property type="entry name" value="ERAP1-like_C_dom"/>
</dbReference>
<dbReference type="InterPro" id="IPR001930">
    <property type="entry name" value="Peptidase_M1"/>
</dbReference>
<dbReference type="Gene3D" id="1.10.390.10">
    <property type="entry name" value="Neutral Protease Domain 2"/>
    <property type="match status" value="1"/>
</dbReference>
<comment type="subcellular location">
    <subcellularLocation>
        <location evidence="1">Membrane</location>
        <topology evidence="1">Single-pass type II membrane protein</topology>
    </subcellularLocation>
</comment>
<evidence type="ECO:0000256" key="5">
    <source>
        <dbReference type="ARBA" id="ARBA00022692"/>
    </source>
</evidence>
<evidence type="ECO:0000313" key="22">
    <source>
        <dbReference type="RefSeq" id="XP_028263795.1"/>
    </source>
</evidence>
<evidence type="ECO:0000259" key="20">
    <source>
        <dbReference type="Pfam" id="PF17900"/>
    </source>
</evidence>
<feature type="binding site" evidence="15">
    <location>
        <position position="404"/>
    </location>
    <ligand>
        <name>Zn(2+)</name>
        <dbReference type="ChEBI" id="CHEBI:29105"/>
        <note>catalytic</note>
    </ligand>
</feature>
<keyword evidence="12 17" id="KW-0472">Membrane</keyword>
<keyword evidence="13" id="KW-0325">Glycoprotein</keyword>
<dbReference type="Pfam" id="PF17900">
    <property type="entry name" value="Peptidase_M1_N"/>
    <property type="match status" value="1"/>
</dbReference>
<dbReference type="InterPro" id="IPR042097">
    <property type="entry name" value="Aminopeptidase_N-like_N_sf"/>
</dbReference>
<keyword evidence="21" id="KW-1185">Reference proteome</keyword>
<evidence type="ECO:0000256" key="17">
    <source>
        <dbReference type="RuleBase" id="RU364040"/>
    </source>
</evidence>
<feature type="binding site" evidence="15">
    <location>
        <position position="385"/>
    </location>
    <ligand>
        <name>Zn(2+)</name>
        <dbReference type="ChEBI" id="CHEBI:29105"/>
        <note>catalytic</note>
    </ligand>
</feature>
<dbReference type="CDD" id="cd09601">
    <property type="entry name" value="M1_APN-Q_like"/>
    <property type="match status" value="1"/>
</dbReference>
<dbReference type="InParanoid" id="A0A6P7I6R4"/>
<dbReference type="Proteomes" id="UP000515145">
    <property type="component" value="Chromosome 6"/>
</dbReference>
<dbReference type="OrthoDB" id="510539at2759"/>
<dbReference type="Pfam" id="PF01433">
    <property type="entry name" value="Peptidase_M1"/>
    <property type="match status" value="1"/>
</dbReference>
<keyword evidence="9" id="KW-0735">Signal-anchor</keyword>
<dbReference type="Gene3D" id="2.60.40.1730">
    <property type="entry name" value="tricorn interacting facor f3 domain"/>
    <property type="match status" value="1"/>
</dbReference>
<evidence type="ECO:0000256" key="11">
    <source>
        <dbReference type="ARBA" id="ARBA00023049"/>
    </source>
</evidence>
<feature type="transmembrane region" description="Helical" evidence="17">
    <location>
        <begin position="12"/>
        <end position="33"/>
    </location>
</feature>
<name>A0A6P7I6R4_9TELE</name>
<dbReference type="InterPro" id="IPR014782">
    <property type="entry name" value="Peptidase_M1_dom"/>
</dbReference>
<keyword evidence="8 15" id="KW-0862">Zinc</keyword>
<reference evidence="22" key="1">
    <citation type="submission" date="2025-08" db="UniProtKB">
        <authorList>
            <consortium name="RefSeq"/>
        </authorList>
    </citation>
    <scope>IDENTIFICATION</scope>
</reference>
<dbReference type="InterPro" id="IPR050344">
    <property type="entry name" value="Peptidase_M1_aminopeptidases"/>
</dbReference>
<organism evidence="21 22">
    <name type="scientific">Parambassis ranga</name>
    <name type="common">Indian glassy fish</name>
    <dbReference type="NCBI Taxonomy" id="210632"/>
    <lineage>
        <taxon>Eukaryota</taxon>
        <taxon>Metazoa</taxon>
        <taxon>Chordata</taxon>
        <taxon>Craniata</taxon>
        <taxon>Vertebrata</taxon>
        <taxon>Euteleostomi</taxon>
        <taxon>Actinopterygii</taxon>
        <taxon>Neopterygii</taxon>
        <taxon>Teleostei</taxon>
        <taxon>Neoteleostei</taxon>
        <taxon>Acanthomorphata</taxon>
        <taxon>Ovalentaria</taxon>
        <taxon>Ambassidae</taxon>
        <taxon>Parambassis</taxon>
    </lineage>
</organism>
<evidence type="ECO:0000256" key="7">
    <source>
        <dbReference type="ARBA" id="ARBA00022801"/>
    </source>
</evidence>
<feature type="site" description="Transition state stabilizer" evidence="16">
    <location>
        <position position="470"/>
    </location>
</feature>
<evidence type="ECO:0000256" key="6">
    <source>
        <dbReference type="ARBA" id="ARBA00022723"/>
    </source>
</evidence>
<dbReference type="GO" id="GO:0005737">
    <property type="term" value="C:cytoplasm"/>
    <property type="evidence" value="ECO:0007669"/>
    <property type="project" value="TreeGrafter"/>
</dbReference>
<dbReference type="InterPro" id="IPR045357">
    <property type="entry name" value="Aminopeptidase_N-like_N"/>
</dbReference>
<evidence type="ECO:0000256" key="14">
    <source>
        <dbReference type="PIRSR" id="PIRSR634016-1"/>
    </source>
</evidence>
<keyword evidence="11 17" id="KW-0482">Metalloprotease</keyword>
<dbReference type="FunFam" id="2.60.40.1730:FF:000013">
    <property type="entry name" value="Aminopeptidase"/>
    <property type="match status" value="1"/>
</dbReference>
<keyword evidence="10 17" id="KW-1133">Transmembrane helix</keyword>